<dbReference type="Gene3D" id="3.20.20.450">
    <property type="entry name" value="EAL domain"/>
    <property type="match status" value="1"/>
</dbReference>
<feature type="domain" description="EAL" evidence="3">
    <location>
        <begin position="280"/>
        <end position="526"/>
    </location>
</feature>
<keyword evidence="1" id="KW-0175">Coiled coil</keyword>
<dbReference type="PROSITE" id="PS50887">
    <property type="entry name" value="GGDEF"/>
    <property type="match status" value="1"/>
</dbReference>
<feature type="transmembrane region" description="Helical" evidence="2">
    <location>
        <begin position="9"/>
        <end position="27"/>
    </location>
</feature>
<sequence>MQTKPTKTAIPFSLMTGLVLLAQWSLLPASLPWPGTISVLICTMLALVYGRYRWHKAEETRRAALIEALEQGSVAQLAPSPEQQALQQLLERQHQELAQLHHRLDELTRSSQQDPLTQLANRQCFRRDITHLLQEESGTRTAILVLIRATALESVNRQRGFLSGDHYLKEVTTLIQRAALRWPAHHLYRISGSDFAVLIHDIHNLPLPLIGRDLKLTFDLHQQSQPLASVACSGITTVCSQQPIEAILSRADLALARAQTGELNGWSIQLEDEHEHGVGEQQWRQVIERILEQERITLSYQPIARLHGNLLAYYSVYPGFYGEDESMLAADSLFAMAQRLDLLMRLTQLVIRHLIREHKTLGAEQSRWGIALSPHLLHNSAFLIWLEYQLVTDPDTAAHLVFELDEESLSRQRAGARRLFELLRRCGSRSAICNFGQGIRSFSLFQEIKPDYLKLDPALLLDLEQDGTNQQFVRMIVEMAHRMGSQVIAEGVEQSSQKALLESLYVDGLQGHLIAHPSATPTMPVH</sequence>
<feature type="domain" description="GGDEF" evidence="4">
    <location>
        <begin position="140"/>
        <end position="271"/>
    </location>
</feature>
<protein>
    <submittedName>
        <fullName evidence="5">EAL domain-containing protein</fullName>
    </submittedName>
</protein>
<dbReference type="GeneID" id="97218553"/>
<organism evidence="5 6">
    <name type="scientific">Aeromonas bivalvium</name>
    <dbReference type="NCBI Taxonomy" id="440079"/>
    <lineage>
        <taxon>Bacteria</taxon>
        <taxon>Pseudomonadati</taxon>
        <taxon>Pseudomonadota</taxon>
        <taxon>Gammaproteobacteria</taxon>
        <taxon>Aeromonadales</taxon>
        <taxon>Aeromonadaceae</taxon>
        <taxon>Aeromonas</taxon>
    </lineage>
</organism>
<dbReference type="InterPro" id="IPR035919">
    <property type="entry name" value="EAL_sf"/>
</dbReference>
<dbReference type="SMART" id="SM00267">
    <property type="entry name" value="GGDEF"/>
    <property type="match status" value="1"/>
</dbReference>
<dbReference type="CDD" id="cd01948">
    <property type="entry name" value="EAL"/>
    <property type="match status" value="1"/>
</dbReference>
<dbReference type="InterPro" id="IPR043128">
    <property type="entry name" value="Rev_trsase/Diguanyl_cyclase"/>
</dbReference>
<dbReference type="InterPro" id="IPR001633">
    <property type="entry name" value="EAL_dom"/>
</dbReference>
<dbReference type="SUPFAM" id="SSF55073">
    <property type="entry name" value="Nucleotide cyclase"/>
    <property type="match status" value="1"/>
</dbReference>
<feature type="transmembrane region" description="Helical" evidence="2">
    <location>
        <begin position="33"/>
        <end position="52"/>
    </location>
</feature>
<accession>A0ABW9GJN6</accession>
<dbReference type="Pfam" id="PF00990">
    <property type="entry name" value="GGDEF"/>
    <property type="match status" value="1"/>
</dbReference>
<dbReference type="InterPro" id="IPR000160">
    <property type="entry name" value="GGDEF_dom"/>
</dbReference>
<name>A0ABW9GJN6_9GAMM</name>
<dbReference type="SMART" id="SM00052">
    <property type="entry name" value="EAL"/>
    <property type="match status" value="1"/>
</dbReference>
<dbReference type="Gene3D" id="3.30.70.270">
    <property type="match status" value="1"/>
</dbReference>
<dbReference type="PROSITE" id="PS50883">
    <property type="entry name" value="EAL"/>
    <property type="match status" value="1"/>
</dbReference>
<proteinExistence type="predicted"/>
<dbReference type="RefSeq" id="WP_408787482.1">
    <property type="nucleotide sequence ID" value="NZ_JBGXBU010000001.1"/>
</dbReference>
<evidence type="ECO:0000313" key="5">
    <source>
        <dbReference type="EMBL" id="MFM4891386.1"/>
    </source>
</evidence>
<evidence type="ECO:0000256" key="2">
    <source>
        <dbReference type="SAM" id="Phobius"/>
    </source>
</evidence>
<keyword evidence="6" id="KW-1185">Reference proteome</keyword>
<reference evidence="5 6" key="1">
    <citation type="submission" date="2024-09" db="EMBL/GenBank/DDBJ databases">
        <title>Aeromonas strains Genome sequencing and assembly.</title>
        <authorList>
            <person name="Hu X."/>
            <person name="Tang B."/>
        </authorList>
    </citation>
    <scope>NUCLEOTIDE SEQUENCE [LARGE SCALE GENOMIC DNA]</scope>
    <source>
        <strain evidence="5 6">NB23SCDHY001</strain>
    </source>
</reference>
<feature type="coiled-coil region" evidence="1">
    <location>
        <begin position="83"/>
        <end position="110"/>
    </location>
</feature>
<keyword evidence="2" id="KW-0812">Transmembrane</keyword>
<evidence type="ECO:0000259" key="3">
    <source>
        <dbReference type="PROSITE" id="PS50883"/>
    </source>
</evidence>
<gene>
    <name evidence="5" type="ORF">ACEUDJ_00600</name>
</gene>
<dbReference type="Pfam" id="PF00563">
    <property type="entry name" value="EAL"/>
    <property type="match status" value="1"/>
</dbReference>
<keyword evidence="2" id="KW-1133">Transmembrane helix</keyword>
<evidence type="ECO:0000259" key="4">
    <source>
        <dbReference type="PROSITE" id="PS50887"/>
    </source>
</evidence>
<dbReference type="SUPFAM" id="SSF141868">
    <property type="entry name" value="EAL domain-like"/>
    <property type="match status" value="1"/>
</dbReference>
<dbReference type="EMBL" id="JBGXBU010000001">
    <property type="protein sequence ID" value="MFM4891386.1"/>
    <property type="molecule type" value="Genomic_DNA"/>
</dbReference>
<dbReference type="PANTHER" id="PTHR33121:SF79">
    <property type="entry name" value="CYCLIC DI-GMP PHOSPHODIESTERASE PDED-RELATED"/>
    <property type="match status" value="1"/>
</dbReference>
<dbReference type="Proteomes" id="UP001630969">
    <property type="component" value="Unassembled WGS sequence"/>
</dbReference>
<keyword evidence="2" id="KW-0472">Membrane</keyword>
<dbReference type="InterPro" id="IPR050706">
    <property type="entry name" value="Cyclic-di-GMP_PDE-like"/>
</dbReference>
<dbReference type="PANTHER" id="PTHR33121">
    <property type="entry name" value="CYCLIC DI-GMP PHOSPHODIESTERASE PDEF"/>
    <property type="match status" value="1"/>
</dbReference>
<evidence type="ECO:0000313" key="6">
    <source>
        <dbReference type="Proteomes" id="UP001630969"/>
    </source>
</evidence>
<evidence type="ECO:0000256" key="1">
    <source>
        <dbReference type="SAM" id="Coils"/>
    </source>
</evidence>
<comment type="caution">
    <text evidence="5">The sequence shown here is derived from an EMBL/GenBank/DDBJ whole genome shotgun (WGS) entry which is preliminary data.</text>
</comment>
<dbReference type="InterPro" id="IPR029787">
    <property type="entry name" value="Nucleotide_cyclase"/>
</dbReference>